<evidence type="ECO:0000256" key="5">
    <source>
        <dbReference type="ARBA" id="ARBA00023136"/>
    </source>
</evidence>
<evidence type="ECO:0000259" key="7">
    <source>
        <dbReference type="Pfam" id="PF02743"/>
    </source>
</evidence>
<evidence type="ECO:0000256" key="6">
    <source>
        <dbReference type="SAM" id="Phobius"/>
    </source>
</evidence>
<dbReference type="CDD" id="cd18774">
    <property type="entry name" value="PDC2_HK_sensor"/>
    <property type="match status" value="1"/>
</dbReference>
<keyword evidence="3 6" id="KW-0812">Transmembrane</keyword>
<keyword evidence="2" id="KW-1003">Cell membrane</keyword>
<evidence type="ECO:0000256" key="1">
    <source>
        <dbReference type="ARBA" id="ARBA00004651"/>
    </source>
</evidence>
<accession>A0A177NSD6</accession>
<keyword evidence="5 6" id="KW-0472">Membrane</keyword>
<evidence type="ECO:0000313" key="8">
    <source>
        <dbReference type="EMBL" id="OAI20119.1"/>
    </source>
</evidence>
<keyword evidence="9" id="KW-1185">Reference proteome</keyword>
<dbReference type="STRING" id="980561.A1359_03670"/>
<proteinExistence type="predicted"/>
<dbReference type="AlphaFoldDB" id="A0A177NSD6"/>
<feature type="transmembrane region" description="Helical" evidence="6">
    <location>
        <begin position="284"/>
        <end position="302"/>
    </location>
</feature>
<keyword evidence="4 6" id="KW-1133">Transmembrane helix</keyword>
<organism evidence="8 9">
    <name type="scientific">Methylomonas lenta</name>
    <dbReference type="NCBI Taxonomy" id="980561"/>
    <lineage>
        <taxon>Bacteria</taxon>
        <taxon>Pseudomonadati</taxon>
        <taxon>Pseudomonadota</taxon>
        <taxon>Gammaproteobacteria</taxon>
        <taxon>Methylococcales</taxon>
        <taxon>Methylococcaceae</taxon>
        <taxon>Methylomonas</taxon>
    </lineage>
</organism>
<reference evidence="8 9" key="1">
    <citation type="submission" date="2016-03" db="EMBL/GenBank/DDBJ databases">
        <authorList>
            <person name="Ploux O."/>
        </authorList>
    </citation>
    <scope>NUCLEOTIDE SEQUENCE [LARGE SCALE GENOMIC DNA]</scope>
    <source>
        <strain evidence="8 9">R-45370</strain>
    </source>
</reference>
<dbReference type="CDD" id="cd12914">
    <property type="entry name" value="PDC1_DGC_like"/>
    <property type="match status" value="1"/>
</dbReference>
<dbReference type="Pfam" id="PF02743">
    <property type="entry name" value="dCache_1"/>
    <property type="match status" value="1"/>
</dbReference>
<dbReference type="EMBL" id="LUUI01000055">
    <property type="protein sequence ID" value="OAI20119.1"/>
    <property type="molecule type" value="Genomic_DNA"/>
</dbReference>
<comment type="subcellular location">
    <subcellularLocation>
        <location evidence="1">Cell membrane</location>
        <topology evidence="1">Multi-pass membrane protein</topology>
    </subcellularLocation>
</comment>
<dbReference type="Proteomes" id="UP000078476">
    <property type="component" value="Unassembled WGS sequence"/>
</dbReference>
<dbReference type="Gene3D" id="3.30.450.20">
    <property type="entry name" value="PAS domain"/>
    <property type="match status" value="2"/>
</dbReference>
<sequence length="303" mass="33400">MASLRGRLLLLVILSATPALGLIVYSAMEQRAAAETEAQRKTRELAALIVEKENRLIDESRQMLVILSTLPFVTEPGLLPRCRDLLVRIHKHNPLFANIGMADADGNLLCSGIGFDKPINIADKPEFQRAIESHDFAVGDYLVGRLSRVSSLGMAFPVYGEDAKLLRVLYASIDLGWLQDTVKTLTMPAGTVVAMVDVNGTFLARLPDLKHEWTGQPAPERAELADLLAGNCQGFAEFKGQDNVLRLYAFEPLQWIDEHCSYVRVGVPKDAVYGTIETRTLRDITALLIMTILLLTIASMPLS</sequence>
<dbReference type="GO" id="GO:0005886">
    <property type="term" value="C:plasma membrane"/>
    <property type="evidence" value="ECO:0007669"/>
    <property type="project" value="UniProtKB-SubCell"/>
</dbReference>
<comment type="caution">
    <text evidence="8">The sequence shown here is derived from an EMBL/GenBank/DDBJ whole genome shotgun (WGS) entry which is preliminary data.</text>
</comment>
<evidence type="ECO:0000256" key="4">
    <source>
        <dbReference type="ARBA" id="ARBA00022989"/>
    </source>
</evidence>
<name>A0A177NSD6_9GAMM</name>
<evidence type="ECO:0000256" key="2">
    <source>
        <dbReference type="ARBA" id="ARBA00022475"/>
    </source>
</evidence>
<dbReference type="InterPro" id="IPR033479">
    <property type="entry name" value="dCache_1"/>
</dbReference>
<gene>
    <name evidence="8" type="ORF">A1359_03670</name>
</gene>
<protein>
    <recommendedName>
        <fullName evidence="7">Cache domain-containing protein</fullName>
    </recommendedName>
</protein>
<evidence type="ECO:0000313" key="9">
    <source>
        <dbReference type="Proteomes" id="UP000078476"/>
    </source>
</evidence>
<feature type="domain" description="Cache" evidence="7">
    <location>
        <begin position="33"/>
        <end position="216"/>
    </location>
</feature>
<evidence type="ECO:0000256" key="3">
    <source>
        <dbReference type="ARBA" id="ARBA00022692"/>
    </source>
</evidence>